<dbReference type="SUPFAM" id="SSF53067">
    <property type="entry name" value="Actin-like ATPase domain"/>
    <property type="match status" value="2"/>
</dbReference>
<keyword evidence="2" id="KW-0859">Xylose metabolism</keyword>
<keyword evidence="8" id="KW-1185">Reference proteome</keyword>
<evidence type="ECO:0000256" key="2">
    <source>
        <dbReference type="ARBA" id="ARBA00022629"/>
    </source>
</evidence>
<dbReference type="PANTHER" id="PTHR43095:SF5">
    <property type="entry name" value="XYLULOSE KINASE"/>
    <property type="match status" value="1"/>
</dbReference>
<feature type="domain" description="Carbohydrate kinase FGGY N-terminal" evidence="5">
    <location>
        <begin position="7"/>
        <end position="245"/>
    </location>
</feature>
<dbReference type="InterPro" id="IPR018485">
    <property type="entry name" value="FGGY_C"/>
</dbReference>
<dbReference type="GO" id="GO:0042732">
    <property type="term" value="P:D-xylose metabolic process"/>
    <property type="evidence" value="ECO:0007669"/>
    <property type="project" value="UniProtKB-KW"/>
</dbReference>
<dbReference type="InterPro" id="IPR018484">
    <property type="entry name" value="FGGY_N"/>
</dbReference>
<dbReference type="PANTHER" id="PTHR43095">
    <property type="entry name" value="SUGAR KINASE"/>
    <property type="match status" value="1"/>
</dbReference>
<proteinExistence type="inferred from homology"/>
<dbReference type="InterPro" id="IPR050406">
    <property type="entry name" value="FGGY_Carb_Kinase"/>
</dbReference>
<dbReference type="AlphaFoldDB" id="A0A841FX80"/>
<dbReference type="InterPro" id="IPR043129">
    <property type="entry name" value="ATPase_NBD"/>
</dbReference>
<keyword evidence="4 7" id="KW-0418">Kinase</keyword>
<protein>
    <submittedName>
        <fullName evidence="7">Xylulokinase</fullName>
        <ecNumber evidence="7">2.7.1.17</ecNumber>
    </submittedName>
</protein>
<dbReference type="InterPro" id="IPR000577">
    <property type="entry name" value="Carb_kinase_FGGY"/>
</dbReference>
<dbReference type="Proteomes" id="UP000548476">
    <property type="component" value="Unassembled WGS sequence"/>
</dbReference>
<dbReference type="Pfam" id="PF02782">
    <property type="entry name" value="FGGY_C"/>
    <property type="match status" value="1"/>
</dbReference>
<dbReference type="EC" id="2.7.1.17" evidence="7"/>
<evidence type="ECO:0000256" key="4">
    <source>
        <dbReference type="ARBA" id="ARBA00022777"/>
    </source>
</evidence>
<evidence type="ECO:0000313" key="7">
    <source>
        <dbReference type="EMBL" id="MBB6038142.1"/>
    </source>
</evidence>
<comment type="caution">
    <text evidence="7">The sequence shown here is derived from an EMBL/GenBank/DDBJ whole genome shotgun (WGS) entry which is preliminary data.</text>
</comment>
<dbReference type="Pfam" id="PF00370">
    <property type="entry name" value="FGGY_N"/>
    <property type="match status" value="1"/>
</dbReference>
<feature type="domain" description="Carbohydrate kinase FGGY C-terminal" evidence="6">
    <location>
        <begin position="325"/>
        <end position="427"/>
    </location>
</feature>
<evidence type="ECO:0000256" key="3">
    <source>
        <dbReference type="ARBA" id="ARBA00022679"/>
    </source>
</evidence>
<accession>A0A841FX80</accession>
<evidence type="ECO:0000259" key="5">
    <source>
        <dbReference type="Pfam" id="PF00370"/>
    </source>
</evidence>
<reference evidence="7 8" key="1">
    <citation type="submission" date="2020-08" db="EMBL/GenBank/DDBJ databases">
        <title>Genomic Encyclopedia of Type Strains, Phase IV (KMG-IV): sequencing the most valuable type-strain genomes for metagenomic binning, comparative biology and taxonomic classification.</title>
        <authorList>
            <person name="Goeker M."/>
        </authorList>
    </citation>
    <scope>NUCLEOTIDE SEQUENCE [LARGE SCALE GENOMIC DNA]</scope>
    <source>
        <strain evidence="7 8">YIM 65646</strain>
    </source>
</reference>
<sequence length="476" mass="49202">MTGRRAWAGVDLGTQSVRAVVAEEDGTVIGRGSVQLAGTRDGGRHEQDPESWWRAVVEALRRATGEAGGPEVAGIACCGTSGTILLVEDVPGDPARPLTRGLMYDDSRATAEAARIAAAPAPVWAAAGLRPQRTWALPKALWLHERHPGPGARVAHQVDLITSRLIGRPAATDTSNALKTGADPVTGTWPHEDLDRLGLPPALLPSLVRPGDLLGHVDPAVAEATGLREGTRVVAGMTDGCAAQIAAGVLEPGRWSIAAGTTTVLKGVADVLPADPTGVLYSHRSPDGRWWPGGASSAGAGLVTAVFGGPRPDLEGREVDAVTYPLTGTGERFPFQSGDAVAFTVGDVHDDADRHAAILRGVVLAARLCLDHVAGLGLAVEGAVTLTGGVTRSEHWIRLHADGLGREVRVPAEADGALGMAVLAAAGADGLVATSRRMLAPARVYPPERLGRLDALYARLVGELVARGWLGEGVPA</sequence>
<dbReference type="PIRSF" id="PIRSF000538">
    <property type="entry name" value="GlpK"/>
    <property type="match status" value="1"/>
</dbReference>
<gene>
    <name evidence="7" type="ORF">HNR73_006022</name>
</gene>
<keyword evidence="3 7" id="KW-0808">Transferase</keyword>
<evidence type="ECO:0000259" key="6">
    <source>
        <dbReference type="Pfam" id="PF02782"/>
    </source>
</evidence>
<comment type="similarity">
    <text evidence="1">Belongs to the FGGY kinase family.</text>
</comment>
<name>A0A841FX80_9ACTN</name>
<organism evidence="7 8">
    <name type="scientific">Phytomonospora endophytica</name>
    <dbReference type="NCBI Taxonomy" id="714109"/>
    <lineage>
        <taxon>Bacteria</taxon>
        <taxon>Bacillati</taxon>
        <taxon>Actinomycetota</taxon>
        <taxon>Actinomycetes</taxon>
        <taxon>Micromonosporales</taxon>
        <taxon>Micromonosporaceae</taxon>
        <taxon>Phytomonospora</taxon>
    </lineage>
</organism>
<dbReference type="Gene3D" id="3.30.420.40">
    <property type="match status" value="2"/>
</dbReference>
<evidence type="ECO:0000256" key="1">
    <source>
        <dbReference type="ARBA" id="ARBA00009156"/>
    </source>
</evidence>
<dbReference type="EMBL" id="JACHGT010000015">
    <property type="protein sequence ID" value="MBB6038142.1"/>
    <property type="molecule type" value="Genomic_DNA"/>
</dbReference>
<keyword evidence="2" id="KW-0119">Carbohydrate metabolism</keyword>
<dbReference type="RefSeq" id="WP_184790940.1">
    <property type="nucleotide sequence ID" value="NZ_BONT01000047.1"/>
</dbReference>
<evidence type="ECO:0000313" key="8">
    <source>
        <dbReference type="Proteomes" id="UP000548476"/>
    </source>
</evidence>
<dbReference type="GO" id="GO:0004856">
    <property type="term" value="F:D-xylulokinase activity"/>
    <property type="evidence" value="ECO:0007669"/>
    <property type="project" value="UniProtKB-EC"/>
</dbReference>
<dbReference type="CDD" id="cd07783">
    <property type="entry name" value="ASKHA_NBD_FGGY_SePSK_AtXK1-like"/>
    <property type="match status" value="1"/>
</dbReference>